<evidence type="ECO:0000313" key="3">
    <source>
        <dbReference type="Proteomes" id="UP000799539"/>
    </source>
</evidence>
<proteinExistence type="predicted"/>
<dbReference type="EMBL" id="ML992701">
    <property type="protein sequence ID" value="KAF2207690.1"/>
    <property type="molecule type" value="Genomic_DNA"/>
</dbReference>
<sequence length="369" mass="41703">MAKPPVTLAQGHLPLLCAFIALATWFMFQMGIFSHSSGLESGFTELALGTSPKPDIAIKQTYDQDDYATIWFSSLLIERANDQDDSVEGWMPLNIIDLYNPDDSNLSPRARLVRDGLNMECKMRAALGDPSVPQTGFPSYRELQETYGWDVAFDHTQPLTNYYMDTDYLEQIGVSADTAKWMTITPMHSESGQWEPTDAIYMTHVNLQDGMLIAASSFSPASQNEKNGDRLTEDQIVPLQKWSDVAWLTYNDWLERNIRFGRPTKMLEHVLRYHILTEEVQVALQDITGRTLQTVGTFPGRSYPIKTAEALAALGTPHGKGVAWFFAQHKTWLGVRTVDRVNIFNCPKTDGEPQWCIYFHIVDIADLPL</sequence>
<keyword evidence="1" id="KW-0472">Membrane</keyword>
<feature type="transmembrane region" description="Helical" evidence="1">
    <location>
        <begin position="12"/>
        <end position="33"/>
    </location>
</feature>
<keyword evidence="3" id="KW-1185">Reference proteome</keyword>
<accession>A0A6A6F391</accession>
<organism evidence="2 3">
    <name type="scientific">Cercospora zeae-maydis SCOH1-5</name>
    <dbReference type="NCBI Taxonomy" id="717836"/>
    <lineage>
        <taxon>Eukaryota</taxon>
        <taxon>Fungi</taxon>
        <taxon>Dikarya</taxon>
        <taxon>Ascomycota</taxon>
        <taxon>Pezizomycotina</taxon>
        <taxon>Dothideomycetes</taxon>
        <taxon>Dothideomycetidae</taxon>
        <taxon>Mycosphaerellales</taxon>
        <taxon>Mycosphaerellaceae</taxon>
        <taxon>Cercospora</taxon>
    </lineage>
</organism>
<dbReference type="OrthoDB" id="5337308at2759"/>
<keyword evidence="1" id="KW-0812">Transmembrane</keyword>
<name>A0A6A6F391_9PEZI</name>
<reference evidence="2" key="1">
    <citation type="journal article" date="2020" name="Stud. Mycol.">
        <title>101 Dothideomycetes genomes: a test case for predicting lifestyles and emergence of pathogens.</title>
        <authorList>
            <person name="Haridas S."/>
            <person name="Albert R."/>
            <person name="Binder M."/>
            <person name="Bloem J."/>
            <person name="Labutti K."/>
            <person name="Salamov A."/>
            <person name="Andreopoulos B."/>
            <person name="Baker S."/>
            <person name="Barry K."/>
            <person name="Bills G."/>
            <person name="Bluhm B."/>
            <person name="Cannon C."/>
            <person name="Castanera R."/>
            <person name="Culley D."/>
            <person name="Daum C."/>
            <person name="Ezra D."/>
            <person name="Gonzalez J."/>
            <person name="Henrissat B."/>
            <person name="Kuo A."/>
            <person name="Liang C."/>
            <person name="Lipzen A."/>
            <person name="Lutzoni F."/>
            <person name="Magnuson J."/>
            <person name="Mondo S."/>
            <person name="Nolan M."/>
            <person name="Ohm R."/>
            <person name="Pangilinan J."/>
            <person name="Park H.-J."/>
            <person name="Ramirez L."/>
            <person name="Alfaro M."/>
            <person name="Sun H."/>
            <person name="Tritt A."/>
            <person name="Yoshinaga Y."/>
            <person name="Zwiers L.-H."/>
            <person name="Turgeon B."/>
            <person name="Goodwin S."/>
            <person name="Spatafora J."/>
            <person name="Crous P."/>
            <person name="Grigoriev I."/>
        </authorList>
    </citation>
    <scope>NUCLEOTIDE SEQUENCE</scope>
    <source>
        <strain evidence="2">SCOH1-5</strain>
    </source>
</reference>
<protein>
    <submittedName>
        <fullName evidence="2">Uncharacterized protein</fullName>
    </submittedName>
</protein>
<evidence type="ECO:0000256" key="1">
    <source>
        <dbReference type="SAM" id="Phobius"/>
    </source>
</evidence>
<dbReference type="AlphaFoldDB" id="A0A6A6F391"/>
<gene>
    <name evidence="2" type="ORF">CERZMDRAFT_102178</name>
</gene>
<keyword evidence="1" id="KW-1133">Transmembrane helix</keyword>
<evidence type="ECO:0000313" key="2">
    <source>
        <dbReference type="EMBL" id="KAF2207690.1"/>
    </source>
</evidence>
<dbReference type="Proteomes" id="UP000799539">
    <property type="component" value="Unassembled WGS sequence"/>
</dbReference>